<proteinExistence type="predicted"/>
<dbReference type="Proteomes" id="UP000002489">
    <property type="component" value="Unassembled WGS sequence"/>
</dbReference>
<name>A0A0C4DJ22_FUSOF</name>
<evidence type="ECO:0000313" key="2">
    <source>
        <dbReference type="EnsemblFungi" id="FOXG_17441P0"/>
    </source>
</evidence>
<reference evidence="2" key="2">
    <citation type="submission" date="2025-08" db="UniProtKB">
        <authorList>
            <consortium name="EnsemblFungi"/>
        </authorList>
    </citation>
    <scope>IDENTIFICATION</scope>
    <source>
        <strain evidence="2">4287 / CBS 123668 / FGSC 9935 / NRRL 34936</strain>
    </source>
</reference>
<accession>A0A0C4DJ22</accession>
<feature type="region of interest" description="Disordered" evidence="1">
    <location>
        <begin position="1"/>
        <end position="24"/>
    </location>
</feature>
<dbReference type="AlphaFoldDB" id="A0A0C4DJ22"/>
<dbReference type="EnsemblFungi" id="FOXG_17441T0">
    <property type="protein sequence ID" value="FOXG_17441P0"/>
    <property type="gene ID" value="FOXG_17441"/>
</dbReference>
<protein>
    <submittedName>
        <fullName evidence="2">Uncharacterized protein</fullName>
    </submittedName>
</protein>
<organism evidence="2 3">
    <name type="scientific">Fusarium oxysporum (strain Fo5176)</name>
    <name type="common">Fusarium vascular wilt</name>
    <dbReference type="NCBI Taxonomy" id="660025"/>
    <lineage>
        <taxon>Eukaryota</taxon>
        <taxon>Fungi</taxon>
        <taxon>Dikarya</taxon>
        <taxon>Ascomycota</taxon>
        <taxon>Pezizomycotina</taxon>
        <taxon>Sordariomycetes</taxon>
        <taxon>Hypocreomycetidae</taxon>
        <taxon>Hypocreales</taxon>
        <taxon>Nectriaceae</taxon>
        <taxon>Fusarium</taxon>
        <taxon>Fusarium oxysporum species complex</taxon>
    </lineage>
</organism>
<reference evidence="3" key="1">
    <citation type="journal article" date="2012" name="Mol. Plant Microbe Interact.">
        <title>A highly conserved effector in Fusarium oxysporum is required for full virulence on Arabidopsis.</title>
        <authorList>
            <person name="Thatcher L.F."/>
            <person name="Gardiner D.M."/>
            <person name="Kazan K."/>
            <person name="Manners J."/>
        </authorList>
    </citation>
    <scope>NUCLEOTIDE SEQUENCE [LARGE SCALE GENOMIC DNA]</scope>
    <source>
        <strain evidence="3">Fo5176</strain>
    </source>
</reference>
<evidence type="ECO:0000313" key="3">
    <source>
        <dbReference type="Proteomes" id="UP000002489"/>
    </source>
</evidence>
<evidence type="ECO:0000256" key="1">
    <source>
        <dbReference type="SAM" id="MobiDB-lite"/>
    </source>
</evidence>
<sequence length="100" mass="11026">MKEESEDDHAAVYPSYEGCQEGRSSIPGTEKALVIQVTMIGYEGENECIDKTKESDYTVNGNIPFADPKYSEICWTALSVPTRLTILSQSALNGGQVYKQ</sequence>